<keyword evidence="1" id="KW-0472">Membrane</keyword>
<comment type="caution">
    <text evidence="2">The sequence shown here is derived from an EMBL/GenBank/DDBJ whole genome shotgun (WGS) entry which is preliminary data.</text>
</comment>
<evidence type="ECO:0000256" key="1">
    <source>
        <dbReference type="SAM" id="Phobius"/>
    </source>
</evidence>
<gene>
    <name evidence="2" type="ORF">LX32DRAFT_204451</name>
</gene>
<name>A0AAD9LXZ9_9PEZI</name>
<dbReference type="EMBL" id="MU843052">
    <property type="protein sequence ID" value="KAK2022258.1"/>
    <property type="molecule type" value="Genomic_DNA"/>
</dbReference>
<proteinExistence type="predicted"/>
<accession>A0AAD9LXZ9</accession>
<keyword evidence="3" id="KW-1185">Reference proteome</keyword>
<keyword evidence="1" id="KW-0812">Transmembrane</keyword>
<evidence type="ECO:0000313" key="2">
    <source>
        <dbReference type="EMBL" id="KAK2022258.1"/>
    </source>
</evidence>
<dbReference type="AlphaFoldDB" id="A0AAD9LXZ9"/>
<reference evidence="2" key="1">
    <citation type="submission" date="2021-06" db="EMBL/GenBank/DDBJ databases">
        <title>Comparative genomics, transcriptomics and evolutionary studies reveal genomic signatures of adaptation to plant cell wall in hemibiotrophic fungi.</title>
        <authorList>
            <consortium name="DOE Joint Genome Institute"/>
            <person name="Baroncelli R."/>
            <person name="Diaz J.F."/>
            <person name="Benocci T."/>
            <person name="Peng M."/>
            <person name="Battaglia E."/>
            <person name="Haridas S."/>
            <person name="Andreopoulos W."/>
            <person name="Labutti K."/>
            <person name="Pangilinan J."/>
            <person name="Floch G.L."/>
            <person name="Makela M.R."/>
            <person name="Henrissat B."/>
            <person name="Grigoriev I.V."/>
            <person name="Crouch J.A."/>
            <person name="De Vries R.P."/>
            <person name="Sukno S.A."/>
            <person name="Thon M.R."/>
        </authorList>
    </citation>
    <scope>NUCLEOTIDE SEQUENCE</scope>
    <source>
        <strain evidence="2">MAFF235873</strain>
    </source>
</reference>
<feature type="transmembrane region" description="Helical" evidence="1">
    <location>
        <begin position="16"/>
        <end position="35"/>
    </location>
</feature>
<sequence length="113" mass="13019">MLTLANNRRQRQRLPFYLIVFILFYPSKTVCMYVLRSRCIDSQCQCQRRLSDMAIAVTDKIYTNLHALGSLANANAMLPSLPLETTVILFFAFSSPRKVHPLESRFRFQGSPC</sequence>
<dbReference type="Proteomes" id="UP001232148">
    <property type="component" value="Unassembled WGS sequence"/>
</dbReference>
<evidence type="ECO:0000313" key="3">
    <source>
        <dbReference type="Proteomes" id="UP001232148"/>
    </source>
</evidence>
<keyword evidence="1" id="KW-1133">Transmembrane helix</keyword>
<protein>
    <submittedName>
        <fullName evidence="2">Uncharacterized protein</fullName>
    </submittedName>
</protein>
<organism evidence="2 3">
    <name type="scientific">Colletotrichum zoysiae</name>
    <dbReference type="NCBI Taxonomy" id="1216348"/>
    <lineage>
        <taxon>Eukaryota</taxon>
        <taxon>Fungi</taxon>
        <taxon>Dikarya</taxon>
        <taxon>Ascomycota</taxon>
        <taxon>Pezizomycotina</taxon>
        <taxon>Sordariomycetes</taxon>
        <taxon>Hypocreomycetidae</taxon>
        <taxon>Glomerellales</taxon>
        <taxon>Glomerellaceae</taxon>
        <taxon>Colletotrichum</taxon>
        <taxon>Colletotrichum graminicola species complex</taxon>
    </lineage>
</organism>